<protein>
    <submittedName>
        <fullName evidence="4">Putative membrane protein YeiB</fullName>
    </submittedName>
</protein>
<feature type="transmembrane region" description="Helical" evidence="2">
    <location>
        <begin position="345"/>
        <end position="366"/>
    </location>
</feature>
<dbReference type="Pfam" id="PF04235">
    <property type="entry name" value="DUF418"/>
    <property type="match status" value="1"/>
</dbReference>
<evidence type="ECO:0000313" key="5">
    <source>
        <dbReference type="Proteomes" id="UP000245697"/>
    </source>
</evidence>
<dbReference type="OrthoDB" id="2388539at2"/>
<feature type="transmembrane region" description="Helical" evidence="2">
    <location>
        <begin position="112"/>
        <end position="145"/>
    </location>
</feature>
<dbReference type="AlphaFoldDB" id="A0A316F6R5"/>
<dbReference type="RefSeq" id="WP_109600071.1">
    <property type="nucleotide sequence ID" value="NZ_BONA01000074.1"/>
</dbReference>
<dbReference type="PANTHER" id="PTHR30590:SF2">
    <property type="entry name" value="INNER MEMBRANE PROTEIN"/>
    <property type="match status" value="1"/>
</dbReference>
<accession>A0A316F6R5</accession>
<feature type="transmembrane region" description="Helical" evidence="2">
    <location>
        <begin position="318"/>
        <end position="339"/>
    </location>
</feature>
<evidence type="ECO:0000259" key="3">
    <source>
        <dbReference type="Pfam" id="PF04235"/>
    </source>
</evidence>
<keyword evidence="2" id="KW-0472">Membrane</keyword>
<feature type="transmembrane region" description="Helical" evidence="2">
    <location>
        <begin position="21"/>
        <end position="40"/>
    </location>
</feature>
<feature type="compositionally biased region" description="Pro residues" evidence="1">
    <location>
        <begin position="422"/>
        <end position="431"/>
    </location>
</feature>
<keyword evidence="5" id="KW-1185">Reference proteome</keyword>
<feature type="transmembrane region" description="Helical" evidence="2">
    <location>
        <begin position="241"/>
        <end position="263"/>
    </location>
</feature>
<feature type="compositionally biased region" description="Low complexity" evidence="1">
    <location>
        <begin position="391"/>
        <end position="421"/>
    </location>
</feature>
<sequence length="431" mass="44831">MTLHRNTAGPVRLRDRALAPDLARGLMLALIALANSVVYLHARPYGPRQHIVEHGLLDRIVGIVTVTLVDARAYPMFAALFAYGIVQIHQRQRAAGLPDDQIRRLLRRRSRWLIGFGFAHALLLFPGDILGLYGLVGLLLVALIPVADRRLLTAAGLWLIVVAAVQGAAYLSPATGERSFFWSFEISAPWTALMLRPAEWLMTPLGVIGVGSAVLVGTWAGRRGVLTEPGAHRGLLVRTAAVGLTLAVVGGLPAGLMVGHLWTPDGVLAQWAVNALHAITGIAGGLGYAALIGLLALRSGDRPGPVTRALAAVGQRSLTFYLLQSVVFVLLLTPLPYSLGLGAELGTAGVAAVAVTTWLASVFLAAAMRARGLRGPAEVLLRRLTYRTSSAETSSTGTASAGTPSGGTASLGAASPGAAASGPPPSSAGAR</sequence>
<evidence type="ECO:0000256" key="1">
    <source>
        <dbReference type="SAM" id="MobiDB-lite"/>
    </source>
</evidence>
<feature type="region of interest" description="Disordered" evidence="1">
    <location>
        <begin position="391"/>
        <end position="431"/>
    </location>
</feature>
<feature type="transmembrane region" description="Helical" evidence="2">
    <location>
        <begin position="201"/>
        <end position="220"/>
    </location>
</feature>
<name>A0A316F6R5_9ACTN</name>
<dbReference type="InterPro" id="IPR007349">
    <property type="entry name" value="DUF418"/>
</dbReference>
<evidence type="ECO:0000313" key="4">
    <source>
        <dbReference type="EMBL" id="PWK40120.1"/>
    </source>
</evidence>
<dbReference type="PANTHER" id="PTHR30590">
    <property type="entry name" value="INNER MEMBRANE PROTEIN"/>
    <property type="match status" value="1"/>
</dbReference>
<reference evidence="4 5" key="1">
    <citation type="submission" date="2018-05" db="EMBL/GenBank/DDBJ databases">
        <title>Genomic Encyclopedia of Archaeal and Bacterial Type Strains, Phase II (KMG-II): from individual species to whole genera.</title>
        <authorList>
            <person name="Goeker M."/>
        </authorList>
    </citation>
    <scope>NUCLEOTIDE SEQUENCE [LARGE SCALE GENOMIC DNA]</scope>
    <source>
        <strain evidence="4 5">DSM 45184</strain>
    </source>
</reference>
<comment type="caution">
    <text evidence="4">The sequence shown here is derived from an EMBL/GenBank/DDBJ whole genome shotgun (WGS) entry which is preliminary data.</text>
</comment>
<evidence type="ECO:0000256" key="2">
    <source>
        <dbReference type="SAM" id="Phobius"/>
    </source>
</evidence>
<proteinExistence type="predicted"/>
<dbReference type="EMBL" id="QGGR01000020">
    <property type="protein sequence ID" value="PWK40120.1"/>
    <property type="molecule type" value="Genomic_DNA"/>
</dbReference>
<gene>
    <name evidence="4" type="ORF">BC793_12059</name>
</gene>
<dbReference type="InterPro" id="IPR052529">
    <property type="entry name" value="Bact_Transport_Assoc"/>
</dbReference>
<feature type="transmembrane region" description="Helical" evidence="2">
    <location>
        <begin position="151"/>
        <end position="172"/>
    </location>
</feature>
<feature type="transmembrane region" description="Helical" evidence="2">
    <location>
        <begin position="275"/>
        <end position="297"/>
    </location>
</feature>
<keyword evidence="2" id="KW-1133">Transmembrane helix</keyword>
<keyword evidence="2" id="KW-0812">Transmembrane</keyword>
<organism evidence="4 5">
    <name type="scientific">Actinoplanes xinjiangensis</name>
    <dbReference type="NCBI Taxonomy" id="512350"/>
    <lineage>
        <taxon>Bacteria</taxon>
        <taxon>Bacillati</taxon>
        <taxon>Actinomycetota</taxon>
        <taxon>Actinomycetes</taxon>
        <taxon>Micromonosporales</taxon>
        <taxon>Micromonosporaceae</taxon>
        <taxon>Actinoplanes</taxon>
    </lineage>
</organism>
<dbReference type="Proteomes" id="UP000245697">
    <property type="component" value="Unassembled WGS sequence"/>
</dbReference>
<feature type="domain" description="DUF418" evidence="3">
    <location>
        <begin position="220"/>
        <end position="387"/>
    </location>
</feature>